<dbReference type="Pfam" id="PF07980">
    <property type="entry name" value="SusD_RagB"/>
    <property type="match status" value="1"/>
</dbReference>
<accession>A0A5B7ZX26</accession>
<keyword evidence="5" id="KW-0998">Cell outer membrane</keyword>
<evidence type="ECO:0000259" key="7">
    <source>
        <dbReference type="Pfam" id="PF14322"/>
    </source>
</evidence>
<proteinExistence type="inferred from homology"/>
<evidence type="ECO:0000313" key="9">
    <source>
        <dbReference type="Proteomes" id="UP000305398"/>
    </source>
</evidence>
<protein>
    <submittedName>
        <fullName evidence="8">RagB/SusD family nutrient uptake outer membrane protein</fullName>
    </submittedName>
</protein>
<dbReference type="SUPFAM" id="SSF48452">
    <property type="entry name" value="TPR-like"/>
    <property type="match status" value="1"/>
</dbReference>
<dbReference type="InterPro" id="IPR011990">
    <property type="entry name" value="TPR-like_helical_dom_sf"/>
</dbReference>
<dbReference type="GO" id="GO:0009279">
    <property type="term" value="C:cell outer membrane"/>
    <property type="evidence" value="ECO:0007669"/>
    <property type="project" value="UniProtKB-SubCell"/>
</dbReference>
<evidence type="ECO:0000256" key="1">
    <source>
        <dbReference type="ARBA" id="ARBA00004442"/>
    </source>
</evidence>
<dbReference type="InterPro" id="IPR033985">
    <property type="entry name" value="SusD-like_N"/>
</dbReference>
<dbReference type="PROSITE" id="PS51257">
    <property type="entry name" value="PROKAR_LIPOPROTEIN"/>
    <property type="match status" value="1"/>
</dbReference>
<dbReference type="CDD" id="cd08977">
    <property type="entry name" value="SusD"/>
    <property type="match status" value="1"/>
</dbReference>
<dbReference type="AlphaFoldDB" id="A0A5B7ZX26"/>
<dbReference type="Pfam" id="PF14322">
    <property type="entry name" value="SusD-like_3"/>
    <property type="match status" value="1"/>
</dbReference>
<evidence type="ECO:0000256" key="3">
    <source>
        <dbReference type="ARBA" id="ARBA00022729"/>
    </source>
</evidence>
<gene>
    <name evidence="8" type="ORF">FHG12_04605</name>
</gene>
<feature type="domain" description="RagB/SusD" evidence="6">
    <location>
        <begin position="349"/>
        <end position="505"/>
    </location>
</feature>
<dbReference type="KEGG" id="hyj:FHG12_04605"/>
<dbReference type="Gene3D" id="1.25.40.390">
    <property type="match status" value="1"/>
</dbReference>
<dbReference type="OrthoDB" id="9792139at2"/>
<evidence type="ECO:0000259" key="6">
    <source>
        <dbReference type="Pfam" id="PF07980"/>
    </source>
</evidence>
<organism evidence="8 9">
    <name type="scientific">Hymenobacter jejuensis</name>
    <dbReference type="NCBI Taxonomy" id="2502781"/>
    <lineage>
        <taxon>Bacteria</taxon>
        <taxon>Pseudomonadati</taxon>
        <taxon>Bacteroidota</taxon>
        <taxon>Cytophagia</taxon>
        <taxon>Cytophagales</taxon>
        <taxon>Hymenobacteraceae</taxon>
        <taxon>Hymenobacter</taxon>
    </lineage>
</organism>
<keyword evidence="4" id="KW-0472">Membrane</keyword>
<dbReference type="InterPro" id="IPR012944">
    <property type="entry name" value="SusD_RagB_dom"/>
</dbReference>
<feature type="domain" description="SusD-like N-terminal" evidence="7">
    <location>
        <begin position="86"/>
        <end position="226"/>
    </location>
</feature>
<evidence type="ECO:0000256" key="4">
    <source>
        <dbReference type="ARBA" id="ARBA00023136"/>
    </source>
</evidence>
<sequence length="505" mass="55716">MKKTYLTLLAACLIGLAGCEKDLNQAPISSGSTPTFYATQADFEQALNATYSMLRVSDNGGFPDRQLNLSETRSDNIYGVGDAGVRDWEPVNNFQTTLATNPYIAEAWDSNFSGIFRANTLLDQLAANGSVVDDATRKRFEGEAKFLRALYYFDLVRYFGKVPIVDHALVPSEVGKIQRSPVADVYKLILSDLQTAIDNLPVSYTGTNVGRATSGAAKGMMALVYLTRSGPTYGIEGPGLASNEYAQALKLLNEIIASGKYSFLPKYSDIFSYTNENNAEVLFDVQYILGGVGLGATYPGLLVPDTYFTFLKIPYPSGGLEIRPIANDLLNSYPAGDVRKTFNFAEGFTSTTGFKETRWLMKKYLNENLKGSNRSDWPINWIVLRYTDILMMKAECILHGAGGTQAEVDAIVNQVRARAGLAGTVSNVTLPQLMEERRREFAGEGSRWHDLVREGLVLNVINAWIPKEDTRNRMSRNIDANQIIYPVPQTELTSSGGLYQQNPGY</sequence>
<dbReference type="Proteomes" id="UP000305398">
    <property type="component" value="Chromosome"/>
</dbReference>
<dbReference type="EMBL" id="CP040896">
    <property type="protein sequence ID" value="QDA59427.1"/>
    <property type="molecule type" value="Genomic_DNA"/>
</dbReference>
<keyword evidence="9" id="KW-1185">Reference proteome</keyword>
<evidence type="ECO:0000256" key="2">
    <source>
        <dbReference type="ARBA" id="ARBA00006275"/>
    </source>
</evidence>
<evidence type="ECO:0000313" key="8">
    <source>
        <dbReference type="EMBL" id="QDA59427.1"/>
    </source>
</evidence>
<dbReference type="RefSeq" id="WP_139514608.1">
    <property type="nucleotide sequence ID" value="NZ_CP040896.1"/>
</dbReference>
<name>A0A5B7ZX26_9BACT</name>
<evidence type="ECO:0000256" key="5">
    <source>
        <dbReference type="ARBA" id="ARBA00023237"/>
    </source>
</evidence>
<comment type="subcellular location">
    <subcellularLocation>
        <location evidence="1">Cell outer membrane</location>
    </subcellularLocation>
</comment>
<comment type="similarity">
    <text evidence="2">Belongs to the SusD family.</text>
</comment>
<keyword evidence="3" id="KW-0732">Signal</keyword>
<reference evidence="8 9" key="1">
    <citation type="submission" date="2019-06" db="EMBL/GenBank/DDBJ databases">
        <authorList>
            <person name="Srinivasan S."/>
        </authorList>
    </citation>
    <scope>NUCLEOTIDE SEQUENCE [LARGE SCALE GENOMIC DNA]</scope>
    <source>
        <strain evidence="8 9">17J68-5</strain>
    </source>
</reference>